<dbReference type="Proteomes" id="UP000295636">
    <property type="component" value="Unassembled WGS sequence"/>
</dbReference>
<dbReference type="EMBL" id="SMRT01000001">
    <property type="protein sequence ID" value="TDG00712.1"/>
    <property type="molecule type" value="Genomic_DNA"/>
</dbReference>
<evidence type="ECO:0000313" key="3">
    <source>
        <dbReference type="Proteomes" id="UP000295636"/>
    </source>
</evidence>
<keyword evidence="1" id="KW-0812">Transmembrane</keyword>
<accession>A0A4R5KXC3</accession>
<gene>
    <name evidence="2" type="ORF">E1757_03555</name>
</gene>
<evidence type="ECO:0000313" key="2">
    <source>
        <dbReference type="EMBL" id="TDG00712.1"/>
    </source>
</evidence>
<feature type="transmembrane region" description="Helical" evidence="1">
    <location>
        <begin position="41"/>
        <end position="63"/>
    </location>
</feature>
<feature type="transmembrane region" description="Helical" evidence="1">
    <location>
        <begin position="12"/>
        <end position="29"/>
    </location>
</feature>
<keyword evidence="3" id="KW-1185">Reference proteome</keyword>
<comment type="caution">
    <text evidence="2">The sequence shown here is derived from an EMBL/GenBank/DDBJ whole genome shotgun (WGS) entry which is preliminary data.</text>
</comment>
<name>A0A4R5KXC3_9BACL</name>
<sequence length="99" mass="11496">MKRRDDLVKGTKNILYMGLALGMLFYAVPRLDIGSGLTLPTVFGVVWVVFALMIIAAHLHEILGVEEETKREIAKVKRMKRWQLEQLVRGKRKMLQFRK</sequence>
<protein>
    <submittedName>
        <fullName evidence="2">Uncharacterized protein</fullName>
    </submittedName>
</protein>
<keyword evidence="1" id="KW-1133">Transmembrane helix</keyword>
<dbReference type="OrthoDB" id="2619264at2"/>
<evidence type="ECO:0000256" key="1">
    <source>
        <dbReference type="SAM" id="Phobius"/>
    </source>
</evidence>
<keyword evidence="1" id="KW-0472">Membrane</keyword>
<proteinExistence type="predicted"/>
<reference evidence="2 3" key="1">
    <citation type="submission" date="2019-03" db="EMBL/GenBank/DDBJ databases">
        <title>This is whole genome sequence of Paenibacillus sp MS74 strain.</title>
        <authorList>
            <person name="Trinh H.N."/>
        </authorList>
    </citation>
    <scope>NUCLEOTIDE SEQUENCE [LARGE SCALE GENOMIC DNA]</scope>
    <source>
        <strain evidence="2 3">MS74</strain>
    </source>
</reference>
<dbReference type="AlphaFoldDB" id="A0A4R5KXC3"/>
<organism evidence="2 3">
    <name type="scientific">Paenibacillus piri</name>
    <dbReference type="NCBI Taxonomy" id="2547395"/>
    <lineage>
        <taxon>Bacteria</taxon>
        <taxon>Bacillati</taxon>
        <taxon>Bacillota</taxon>
        <taxon>Bacilli</taxon>
        <taxon>Bacillales</taxon>
        <taxon>Paenibacillaceae</taxon>
        <taxon>Paenibacillus</taxon>
    </lineage>
</organism>